<keyword evidence="1" id="KW-0694">RNA-binding</keyword>
<evidence type="ECO:0000313" key="2">
    <source>
        <dbReference type="EMBL" id="CAK0811886.1"/>
    </source>
</evidence>
<keyword evidence="3" id="KW-1185">Reference proteome</keyword>
<dbReference type="Proteomes" id="UP001189429">
    <property type="component" value="Unassembled WGS sequence"/>
</dbReference>
<protein>
    <recommendedName>
        <fullName evidence="4">DNA/RNA-binding protein Alba-like domain-containing protein</fullName>
    </recommendedName>
</protein>
<dbReference type="InterPro" id="IPR036882">
    <property type="entry name" value="Alba-like_dom_sf"/>
</dbReference>
<evidence type="ECO:0000256" key="1">
    <source>
        <dbReference type="ARBA" id="ARBA00022884"/>
    </source>
</evidence>
<name>A0ABN9R0M4_9DINO</name>
<dbReference type="EMBL" id="CAUYUJ010005002">
    <property type="protein sequence ID" value="CAK0811886.1"/>
    <property type="molecule type" value="Genomic_DNA"/>
</dbReference>
<accession>A0ABN9R0M4</accession>
<proteinExistence type="predicted"/>
<evidence type="ECO:0008006" key="4">
    <source>
        <dbReference type="Google" id="ProtNLM"/>
    </source>
</evidence>
<comment type="caution">
    <text evidence="2">The sequence shown here is derived from an EMBL/GenBank/DDBJ whole genome shotgun (WGS) entry which is preliminary data.</text>
</comment>
<sequence>MADEEATAKAPLPEVKVAPAPEGATEMKVTMKKGTGFYINAACSFLRGVDAKPAADGKEAQEAKPSVEYLRISGLGDAIPAAIASAQKTVNVDLGSIIKIQTAYPSMEGSGRGCAQIIIDLKRK</sequence>
<reference evidence="2" key="1">
    <citation type="submission" date="2023-10" db="EMBL/GenBank/DDBJ databases">
        <authorList>
            <person name="Chen Y."/>
            <person name="Shah S."/>
            <person name="Dougan E. K."/>
            <person name="Thang M."/>
            <person name="Chan C."/>
        </authorList>
    </citation>
    <scope>NUCLEOTIDE SEQUENCE [LARGE SCALE GENOMIC DNA]</scope>
</reference>
<evidence type="ECO:0000313" key="3">
    <source>
        <dbReference type="Proteomes" id="UP001189429"/>
    </source>
</evidence>
<dbReference type="SUPFAM" id="SSF82704">
    <property type="entry name" value="AlbA-like"/>
    <property type="match status" value="1"/>
</dbReference>
<gene>
    <name evidence="2" type="ORF">PCOR1329_LOCUS16347</name>
</gene>
<organism evidence="2 3">
    <name type="scientific">Prorocentrum cordatum</name>
    <dbReference type="NCBI Taxonomy" id="2364126"/>
    <lineage>
        <taxon>Eukaryota</taxon>
        <taxon>Sar</taxon>
        <taxon>Alveolata</taxon>
        <taxon>Dinophyceae</taxon>
        <taxon>Prorocentrales</taxon>
        <taxon>Prorocentraceae</taxon>
        <taxon>Prorocentrum</taxon>
    </lineage>
</organism>